<gene>
    <name evidence="1" type="ORF">HYPSUDRAFT_209055</name>
</gene>
<evidence type="ECO:0000313" key="1">
    <source>
        <dbReference type="EMBL" id="KJA14034.1"/>
    </source>
</evidence>
<organism evidence="1 2">
    <name type="scientific">Hypholoma sublateritium (strain FD-334 SS-4)</name>
    <dbReference type="NCBI Taxonomy" id="945553"/>
    <lineage>
        <taxon>Eukaryota</taxon>
        <taxon>Fungi</taxon>
        <taxon>Dikarya</taxon>
        <taxon>Basidiomycota</taxon>
        <taxon>Agaricomycotina</taxon>
        <taxon>Agaricomycetes</taxon>
        <taxon>Agaricomycetidae</taxon>
        <taxon>Agaricales</taxon>
        <taxon>Agaricineae</taxon>
        <taxon>Strophariaceae</taxon>
        <taxon>Hypholoma</taxon>
    </lineage>
</organism>
<evidence type="ECO:0000313" key="2">
    <source>
        <dbReference type="Proteomes" id="UP000054270"/>
    </source>
</evidence>
<protein>
    <submittedName>
        <fullName evidence="1">Uncharacterized protein</fullName>
    </submittedName>
</protein>
<dbReference type="EMBL" id="KN817698">
    <property type="protein sequence ID" value="KJA14034.1"/>
    <property type="molecule type" value="Genomic_DNA"/>
</dbReference>
<accession>A0A0D2N499</accession>
<sequence>MSFRPVPLCSASLYQPSHRQSVLYEKRLPYVSFQGEPPRSESATHLPLLSQYSAWLATKAISRPKCTRPTLRIPAHCIKAPHKRRLNTIIENPTDHRGIFLSSDLTHVRIPYEPEGRRIRRSVSVSSRLPPNARRTMEPFTLVPSSAFLHRQVYILLRALSCSAPNAG</sequence>
<dbReference type="AlphaFoldDB" id="A0A0D2N499"/>
<dbReference type="Proteomes" id="UP000054270">
    <property type="component" value="Unassembled WGS sequence"/>
</dbReference>
<proteinExistence type="predicted"/>
<name>A0A0D2N499_HYPSF</name>
<keyword evidence="2" id="KW-1185">Reference proteome</keyword>
<reference evidence="2" key="1">
    <citation type="submission" date="2014-04" db="EMBL/GenBank/DDBJ databases">
        <title>Evolutionary Origins and Diversification of the Mycorrhizal Mutualists.</title>
        <authorList>
            <consortium name="DOE Joint Genome Institute"/>
            <consortium name="Mycorrhizal Genomics Consortium"/>
            <person name="Kohler A."/>
            <person name="Kuo A."/>
            <person name="Nagy L.G."/>
            <person name="Floudas D."/>
            <person name="Copeland A."/>
            <person name="Barry K.W."/>
            <person name="Cichocki N."/>
            <person name="Veneault-Fourrey C."/>
            <person name="LaButti K."/>
            <person name="Lindquist E.A."/>
            <person name="Lipzen A."/>
            <person name="Lundell T."/>
            <person name="Morin E."/>
            <person name="Murat C."/>
            <person name="Riley R."/>
            <person name="Ohm R."/>
            <person name="Sun H."/>
            <person name="Tunlid A."/>
            <person name="Henrissat B."/>
            <person name="Grigoriev I.V."/>
            <person name="Hibbett D.S."/>
            <person name="Martin F."/>
        </authorList>
    </citation>
    <scope>NUCLEOTIDE SEQUENCE [LARGE SCALE GENOMIC DNA]</scope>
    <source>
        <strain evidence="2">FD-334 SS-4</strain>
    </source>
</reference>